<dbReference type="EMBL" id="WKMO01000014">
    <property type="protein sequence ID" value="MSB74607.1"/>
    <property type="molecule type" value="Genomic_DNA"/>
</dbReference>
<reference evidence="10 11" key="3">
    <citation type="journal article" date="2019" name="Nat. Med.">
        <title>A library of human gut bacterial isolates paired with longitudinal multiomics data enables mechanistic microbiome research.</title>
        <authorList>
            <person name="Poyet M."/>
            <person name="Groussin M."/>
            <person name="Gibbons S.M."/>
            <person name="Avila-Pacheco J."/>
            <person name="Jiang X."/>
            <person name="Kearney S.M."/>
            <person name="Perrotta A.R."/>
            <person name="Berdy B."/>
            <person name="Zhao S."/>
            <person name="Lieberman T.D."/>
            <person name="Swanson P.K."/>
            <person name="Smith M."/>
            <person name="Roesemann S."/>
            <person name="Alexander J.E."/>
            <person name="Rich S.A."/>
            <person name="Livny J."/>
            <person name="Vlamakis H."/>
            <person name="Clish C."/>
            <person name="Bullock K."/>
            <person name="Deik A."/>
            <person name="Scott J."/>
            <person name="Pierce K.A."/>
            <person name="Xavier R.J."/>
            <person name="Alm E.J."/>
        </authorList>
    </citation>
    <scope>NUCLEOTIDE SEQUENCE [LARGE SCALE GENOMIC DNA]</scope>
    <source>
        <strain evidence="6 11">BIOML-A20</strain>
        <strain evidence="5 10">BIOML-A32</strain>
        <strain evidence="4 12">BIOML-A9</strain>
    </source>
</reference>
<dbReference type="EMBL" id="WKMC01000011">
    <property type="protein sequence ID" value="MRZ51471.1"/>
    <property type="molecule type" value="Genomic_DNA"/>
</dbReference>
<dbReference type="CDD" id="cd00063">
    <property type="entry name" value="FN3"/>
    <property type="match status" value="1"/>
</dbReference>
<feature type="domain" description="Putative carbohydrate metabolism" evidence="2">
    <location>
        <begin position="362"/>
        <end position="590"/>
    </location>
</feature>
<dbReference type="Proteomes" id="UP000441358">
    <property type="component" value="Unassembled WGS sequence"/>
</dbReference>
<dbReference type="Gene3D" id="2.60.120.890">
    <property type="entry name" value="BT2081, beta-jelly-roll domain"/>
    <property type="match status" value="1"/>
</dbReference>
<dbReference type="InterPro" id="IPR025112">
    <property type="entry name" value="PCMD"/>
</dbReference>
<dbReference type="Proteomes" id="UP000284660">
    <property type="component" value="Unassembled WGS sequence"/>
</dbReference>
<evidence type="ECO:0000313" key="11">
    <source>
        <dbReference type="Proteomes" id="UP000441609"/>
    </source>
</evidence>
<dbReference type="AlphaFoldDB" id="A0A174J0S9"/>
<name>A0A174J0S9_PARDI</name>
<reference evidence="7 9" key="2">
    <citation type="submission" date="2018-08" db="EMBL/GenBank/DDBJ databases">
        <title>A genome reference for cultivated species of the human gut microbiota.</title>
        <authorList>
            <person name="Zou Y."/>
            <person name="Xue W."/>
            <person name="Luo G."/>
        </authorList>
    </citation>
    <scope>NUCLEOTIDE SEQUENCE [LARGE SCALE GENOMIC DNA]</scope>
    <source>
        <strain evidence="7 9">AM30-4</strain>
    </source>
</reference>
<evidence type="ECO:0000256" key="1">
    <source>
        <dbReference type="SAM" id="SignalP"/>
    </source>
</evidence>
<dbReference type="Pfam" id="PF14900">
    <property type="entry name" value="DUF4493"/>
    <property type="match status" value="1"/>
</dbReference>
<dbReference type="OrthoDB" id="1004098at2"/>
<dbReference type="Proteomes" id="UP000441609">
    <property type="component" value="Unassembled WGS sequence"/>
</dbReference>
<organism evidence="4 12">
    <name type="scientific">Parabacteroides distasonis</name>
    <dbReference type="NCBI Taxonomy" id="823"/>
    <lineage>
        <taxon>Bacteria</taxon>
        <taxon>Pseudomonadati</taxon>
        <taxon>Bacteroidota</taxon>
        <taxon>Bacteroidia</taxon>
        <taxon>Bacteroidales</taxon>
        <taxon>Tannerellaceae</taxon>
        <taxon>Parabacteroides</taxon>
    </lineage>
</organism>
<sequence length="599" mass="65189">MKTIYTLLFFVLVLGLVACQAEDDTSMKNTGYLSMDITTNNSTATKAGSEEVVYNPKQLAVQILNDQGGVVKETDDYTAWDGERFSLPTGKYVVKASSNGFDGKAAEFDKPYYVGSAEVEVMAGKDVTAEVICTLANVLVTVEFDELFKKSFKSATIVVADSADQTGTRLTFELGKNETAKAYFPVPEKSLIISTSVTNQKGTLHSKKDTVRAVKARDNVRLMYKVADSPNGSTSIDITLDGTIKTYNFTIGVPLTAKTTLSASAANAWSSFAYLEGKVLSKAGVLDQSKLAMEYKLATDEAWTPVAYLTVGENDTYSVRITGLTPATKYQYRFIYKDTEEVASEIVEFTTEAAIALYNANFDLWYQNGKTWYAGESGKSFWDTSNPGTTTGLGAIVNINPTQGSSAVVHTSGGKSAELKSQFKVKFAAASLYTGSFGGLVGMNGAKINFGQPFASRPTALKGWFQYAPVNVTHVGDNLPADAVVEKGDPDVCSIYIAMSKKQYTIDNTKMAETAIDFENDANIIAYGEVPVSECVSTNGQWKEFNILLKYKNLTEKPTHIIVVCSSSKYGDYFTGGDGSIMYLDDFSLIYDDEPTMWK</sequence>
<gene>
    <name evidence="7" type="ORF">DW782_17195</name>
    <name evidence="3" type="ORF">ERS852380_03429</name>
    <name evidence="5" type="ORF">GKD66_14800</name>
    <name evidence="4" type="ORF">GKD67_15195</name>
    <name evidence="6" type="ORF">GKD70_15180</name>
</gene>
<evidence type="ECO:0000313" key="9">
    <source>
        <dbReference type="Proteomes" id="UP000284660"/>
    </source>
</evidence>
<proteinExistence type="predicted"/>
<feature type="signal peptide" evidence="1">
    <location>
        <begin position="1"/>
        <end position="21"/>
    </location>
</feature>
<dbReference type="InterPro" id="IPR038653">
    <property type="entry name" value="Put_CMD_sf"/>
</dbReference>
<feature type="chain" id="PRO_5039851198" evidence="1">
    <location>
        <begin position="22"/>
        <end position="599"/>
    </location>
</feature>
<comment type="caution">
    <text evidence="4">The sequence shown here is derived from an EMBL/GenBank/DDBJ whole genome shotgun (WGS) entry which is preliminary data.</text>
</comment>
<evidence type="ECO:0000313" key="4">
    <source>
        <dbReference type="EMBL" id="MRY94545.1"/>
    </source>
</evidence>
<keyword evidence="1" id="KW-0732">Signal</keyword>
<evidence type="ECO:0000313" key="3">
    <source>
        <dbReference type="EMBL" id="CUO90720.1"/>
    </source>
</evidence>
<dbReference type="InterPro" id="IPR003961">
    <property type="entry name" value="FN3_dom"/>
</dbReference>
<evidence type="ECO:0000313" key="7">
    <source>
        <dbReference type="EMBL" id="RHD72210.1"/>
    </source>
</evidence>
<dbReference type="RefSeq" id="WP_005860747.1">
    <property type="nucleotide sequence ID" value="NZ_BQOC01000004.1"/>
</dbReference>
<dbReference type="InterPro" id="IPR027840">
    <property type="entry name" value="DUF4493"/>
</dbReference>
<evidence type="ECO:0000259" key="2">
    <source>
        <dbReference type="Pfam" id="PF13201"/>
    </source>
</evidence>
<dbReference type="GO" id="GO:0016787">
    <property type="term" value="F:hydrolase activity"/>
    <property type="evidence" value="ECO:0007669"/>
    <property type="project" value="UniProtKB-KW"/>
</dbReference>
<evidence type="ECO:0000313" key="8">
    <source>
        <dbReference type="Proteomes" id="UP000095455"/>
    </source>
</evidence>
<dbReference type="Proteomes" id="UP000095455">
    <property type="component" value="Unassembled WGS sequence"/>
</dbReference>
<dbReference type="Proteomes" id="UP000461276">
    <property type="component" value="Unassembled WGS sequence"/>
</dbReference>
<dbReference type="EMBL" id="WKMY01000011">
    <property type="protein sequence ID" value="MRY94545.1"/>
    <property type="molecule type" value="Genomic_DNA"/>
</dbReference>
<evidence type="ECO:0000313" key="12">
    <source>
        <dbReference type="Proteomes" id="UP000461276"/>
    </source>
</evidence>
<dbReference type="PROSITE" id="PS51257">
    <property type="entry name" value="PROKAR_LIPOPROTEIN"/>
    <property type="match status" value="1"/>
</dbReference>
<keyword evidence="3" id="KW-0378">Hydrolase</keyword>
<dbReference type="EMBL" id="CYYK01000013">
    <property type="protein sequence ID" value="CUO90720.1"/>
    <property type="molecule type" value="Genomic_DNA"/>
</dbReference>
<dbReference type="Pfam" id="PF13201">
    <property type="entry name" value="PCMD"/>
    <property type="match status" value="1"/>
</dbReference>
<evidence type="ECO:0000313" key="6">
    <source>
        <dbReference type="EMBL" id="MSB74607.1"/>
    </source>
</evidence>
<dbReference type="EMBL" id="QSJN01000012">
    <property type="protein sequence ID" value="RHD72210.1"/>
    <property type="molecule type" value="Genomic_DNA"/>
</dbReference>
<evidence type="ECO:0000313" key="10">
    <source>
        <dbReference type="Proteomes" id="UP000441358"/>
    </source>
</evidence>
<protein>
    <submittedName>
        <fullName evidence="4">DUF4493 domain-containing protein</fullName>
    </submittedName>
    <submittedName>
        <fullName evidence="3">Glycoside hydrolase</fullName>
    </submittedName>
</protein>
<evidence type="ECO:0000313" key="5">
    <source>
        <dbReference type="EMBL" id="MRZ51471.1"/>
    </source>
</evidence>
<reference evidence="3 8" key="1">
    <citation type="submission" date="2015-09" db="EMBL/GenBank/DDBJ databases">
        <authorList>
            <consortium name="Pathogen Informatics"/>
        </authorList>
    </citation>
    <scope>NUCLEOTIDE SEQUENCE [LARGE SCALE GENOMIC DNA]</scope>
    <source>
        <strain evidence="3 8">2789STDY5608822</strain>
    </source>
</reference>
<accession>A0A174J0S9</accession>